<dbReference type="GO" id="GO:0016757">
    <property type="term" value="F:glycosyltransferase activity"/>
    <property type="evidence" value="ECO:0007669"/>
    <property type="project" value="UniProtKB-KW"/>
</dbReference>
<dbReference type="Pfam" id="PF13692">
    <property type="entry name" value="Glyco_trans_1_4"/>
    <property type="match status" value="1"/>
</dbReference>
<dbReference type="Gene3D" id="3.40.50.2000">
    <property type="entry name" value="Glycogen Phosphorylase B"/>
    <property type="match status" value="2"/>
</dbReference>
<dbReference type="SUPFAM" id="SSF53756">
    <property type="entry name" value="UDP-Glycosyltransferase/glycogen phosphorylase"/>
    <property type="match status" value="1"/>
</dbReference>
<organism evidence="2 3">
    <name type="scientific">Methylorubrum zatmanii</name>
    <dbReference type="NCBI Taxonomy" id="29429"/>
    <lineage>
        <taxon>Bacteria</taxon>
        <taxon>Pseudomonadati</taxon>
        <taxon>Pseudomonadota</taxon>
        <taxon>Alphaproteobacteria</taxon>
        <taxon>Hyphomicrobiales</taxon>
        <taxon>Methylobacteriaceae</taxon>
        <taxon>Methylorubrum</taxon>
    </lineage>
</organism>
<protein>
    <submittedName>
        <fullName evidence="2">Glycosyltransferase family 4 protein</fullName>
        <ecNumber evidence="2">2.4.-.-</ecNumber>
    </submittedName>
</protein>
<evidence type="ECO:0000259" key="1">
    <source>
        <dbReference type="Pfam" id="PF13439"/>
    </source>
</evidence>
<comment type="caution">
    <text evidence="2">The sequence shown here is derived from an EMBL/GenBank/DDBJ whole genome shotgun (WGS) entry which is preliminary data.</text>
</comment>
<accession>A0ABW1WWG9</accession>
<dbReference type="EMBL" id="JBHSTT010000096">
    <property type="protein sequence ID" value="MFC6392361.1"/>
    <property type="molecule type" value="Genomic_DNA"/>
</dbReference>
<dbReference type="InterPro" id="IPR050194">
    <property type="entry name" value="Glycosyltransferase_grp1"/>
</dbReference>
<keyword evidence="3" id="KW-1185">Reference proteome</keyword>
<reference evidence="3" key="1">
    <citation type="journal article" date="2019" name="Int. J. Syst. Evol. Microbiol.">
        <title>The Global Catalogue of Microorganisms (GCM) 10K type strain sequencing project: providing services to taxonomists for standard genome sequencing and annotation.</title>
        <authorList>
            <consortium name="The Broad Institute Genomics Platform"/>
            <consortium name="The Broad Institute Genome Sequencing Center for Infectious Disease"/>
            <person name="Wu L."/>
            <person name="Ma J."/>
        </authorList>
    </citation>
    <scope>NUCLEOTIDE SEQUENCE [LARGE SCALE GENOMIC DNA]</scope>
    <source>
        <strain evidence="3">CCUG 36916</strain>
    </source>
</reference>
<evidence type="ECO:0000313" key="2">
    <source>
        <dbReference type="EMBL" id="MFC6392361.1"/>
    </source>
</evidence>
<keyword evidence="2" id="KW-0328">Glycosyltransferase</keyword>
<evidence type="ECO:0000313" key="3">
    <source>
        <dbReference type="Proteomes" id="UP001596237"/>
    </source>
</evidence>
<dbReference type="PANTHER" id="PTHR45947">
    <property type="entry name" value="SULFOQUINOVOSYL TRANSFERASE SQD2"/>
    <property type="match status" value="1"/>
</dbReference>
<keyword evidence="2" id="KW-0808">Transferase</keyword>
<dbReference type="PANTHER" id="PTHR45947:SF13">
    <property type="entry name" value="TRANSFERASE"/>
    <property type="match status" value="1"/>
</dbReference>
<proteinExistence type="predicted"/>
<name>A0ABW1WWG9_9HYPH</name>
<dbReference type="Pfam" id="PF13439">
    <property type="entry name" value="Glyco_transf_4"/>
    <property type="match status" value="1"/>
</dbReference>
<dbReference type="Proteomes" id="UP001596237">
    <property type="component" value="Unassembled WGS sequence"/>
</dbReference>
<dbReference type="RefSeq" id="WP_192285504.1">
    <property type="nucleotide sequence ID" value="NZ_JBHSTT010000096.1"/>
</dbReference>
<sequence length="410" mass="44170">MFRVLSPLIVPPHMSVSGGARAGEQLSAALAEQCRMSVASMLNAADAAATGPETGVLRVPVRTWLPPGLPWARLPKRYRTLFYRSDIPDRIRAGVYDLVHLHNPMPALEMERVAVAARRAGIPYVVSTHGFNEVANGRRIYGFDRLRGEVWRRLVEQPVGRVVRGASAVFALSPADFDILDGMGYRGAVHVVSNGVTPRAAPDPVLDRTVHRKFGLPPRDQSGLTCMFLANHTPNKGLPILLRAFQGLDCPYTLIVAGDTRPEIDYSGLQPDRADQRVIVTGHLADSEIAPLMRRADVFVFPTLADTLPLVVLEAMAEGVPVLASAVGGIPYQLEGGCGVLVPPGDAPALAQALMRMAEDPAQLAEMGRRAQARIGTHFTWEAAAANALSAYQQVLAGRVDRPQGLRSAA</sequence>
<gene>
    <name evidence="2" type="ORF">ACFQDP_23955</name>
</gene>
<dbReference type="CDD" id="cd03801">
    <property type="entry name" value="GT4_PimA-like"/>
    <property type="match status" value="1"/>
</dbReference>
<dbReference type="InterPro" id="IPR028098">
    <property type="entry name" value="Glyco_trans_4-like_N"/>
</dbReference>
<dbReference type="EC" id="2.4.-.-" evidence="2"/>
<feature type="domain" description="Glycosyltransferase subfamily 4-like N-terminal" evidence="1">
    <location>
        <begin position="17"/>
        <end position="197"/>
    </location>
</feature>